<feature type="region of interest" description="Disordered" evidence="1">
    <location>
        <begin position="181"/>
        <end position="485"/>
    </location>
</feature>
<evidence type="ECO:0000313" key="3">
    <source>
        <dbReference type="Proteomes" id="UP000649739"/>
    </source>
</evidence>
<feature type="compositionally biased region" description="Basic and acidic residues" evidence="1">
    <location>
        <begin position="193"/>
        <end position="229"/>
    </location>
</feature>
<dbReference type="Proteomes" id="UP000649739">
    <property type="component" value="Unassembled WGS sequence"/>
</dbReference>
<evidence type="ECO:0000313" key="2">
    <source>
        <dbReference type="EMBL" id="GGJ74276.1"/>
    </source>
</evidence>
<sequence>MPDLTRFLPPRRAAFTWYTSLLRIRHLRLTGFRGMVFGEGSILLGLLLAFAEVAPWWGAIAIPVAVGAMVKLQDLLLDLLATGGPAGAGTTSGGFDAVVGGPVRAPRLPRGRRAARSPVPDEELPPAVDPYAGYDVAGPYAVGVGVAFGDVVAGGARVADGVGVGPAARVSRGGTGARAGVASHAAAEVDEAEAAHRSRGIPRESPGRDLLRGSRDGEASRGSRGREAPRGNPGRETPRGSPDRETPRGSMDRETPRGSTDREVPRRGRSRDASRASHSRGALRGSQGRDVSRESPDRASREGPERAIRENSERVSRESPGRVSRERSEQDEPRWNRDVLRRGRSRDVSPGPERDMLWENRTGRRGGGEEAGRRGRTAVGTGSEPGHGRLDAFSDPAAVPDRVGDVPGGDGRGRRGAAPAGAGPVEVGPGSADVGPGPVEVGPGSADVGSGSAEVGSGGHRRRSESGESGYRAPEAGAIADNTGSGDAFFRDAVGEVVTPSRSHTDHVGGSVVAGDAAGWSVAGSGRHARVDGAPAWVAWTSGSSGAADGSGCGEPYGGSRADSVGRAAVPGAGSDADGGLPRGAKWRAVDTGSPAANPPDGGGADNRNDVSDERERWPEGRGRATEGRDGGPGADSGEARVIGPRPVPAVEQPADQYWRTRQSAARHYD</sequence>
<organism evidence="2 3">
    <name type="scientific">Pilimelia anulata</name>
    <dbReference type="NCBI Taxonomy" id="53371"/>
    <lineage>
        <taxon>Bacteria</taxon>
        <taxon>Bacillati</taxon>
        <taxon>Actinomycetota</taxon>
        <taxon>Actinomycetes</taxon>
        <taxon>Micromonosporales</taxon>
        <taxon>Micromonosporaceae</taxon>
        <taxon>Pilimelia</taxon>
    </lineage>
</organism>
<feature type="compositionally biased region" description="Low complexity" evidence="1">
    <location>
        <begin position="416"/>
        <end position="455"/>
    </location>
</feature>
<evidence type="ECO:0000256" key="1">
    <source>
        <dbReference type="SAM" id="MobiDB-lite"/>
    </source>
</evidence>
<feature type="region of interest" description="Disordered" evidence="1">
    <location>
        <begin position="540"/>
        <end position="670"/>
    </location>
</feature>
<feature type="compositionally biased region" description="Basic and acidic residues" evidence="1">
    <location>
        <begin position="236"/>
        <end position="275"/>
    </location>
</feature>
<feature type="compositionally biased region" description="Basic and acidic residues" evidence="1">
    <location>
        <begin position="607"/>
        <end position="630"/>
    </location>
</feature>
<reference evidence="2" key="2">
    <citation type="submission" date="2020-09" db="EMBL/GenBank/DDBJ databases">
        <authorList>
            <person name="Sun Q."/>
            <person name="Ohkuma M."/>
        </authorList>
    </citation>
    <scope>NUCLEOTIDE SEQUENCE</scope>
    <source>
        <strain evidence="2">JCM 3090</strain>
    </source>
</reference>
<feature type="compositionally biased region" description="Basic and acidic residues" evidence="1">
    <location>
        <begin position="290"/>
        <end position="373"/>
    </location>
</feature>
<gene>
    <name evidence="2" type="ORF">GCM10010123_00310</name>
</gene>
<dbReference type="AlphaFoldDB" id="A0A8J3B317"/>
<comment type="caution">
    <text evidence="2">The sequence shown here is derived from an EMBL/GenBank/DDBJ whole genome shotgun (WGS) entry which is preliminary data.</text>
</comment>
<keyword evidence="3" id="KW-1185">Reference proteome</keyword>
<dbReference type="EMBL" id="BMQB01000001">
    <property type="protein sequence ID" value="GGJ74276.1"/>
    <property type="molecule type" value="Genomic_DNA"/>
</dbReference>
<protein>
    <submittedName>
        <fullName evidence="2">Uncharacterized protein</fullName>
    </submittedName>
</protein>
<name>A0A8J3B317_9ACTN</name>
<proteinExistence type="predicted"/>
<reference evidence="2" key="1">
    <citation type="journal article" date="2014" name="Int. J. Syst. Evol. Microbiol.">
        <title>Complete genome sequence of Corynebacterium casei LMG S-19264T (=DSM 44701T), isolated from a smear-ripened cheese.</title>
        <authorList>
            <consortium name="US DOE Joint Genome Institute (JGI-PGF)"/>
            <person name="Walter F."/>
            <person name="Albersmeier A."/>
            <person name="Kalinowski J."/>
            <person name="Ruckert C."/>
        </authorList>
    </citation>
    <scope>NUCLEOTIDE SEQUENCE</scope>
    <source>
        <strain evidence="2">JCM 3090</strain>
    </source>
</reference>
<accession>A0A8J3B317</accession>